<dbReference type="HOGENOM" id="CLU_033536_0_1_9"/>
<evidence type="ECO:0000256" key="1">
    <source>
        <dbReference type="ARBA" id="ARBA00004651"/>
    </source>
</evidence>
<dbReference type="Proteomes" id="UP000030647">
    <property type="component" value="Unassembled WGS sequence"/>
</dbReference>
<name>U4TQC0_9LACO</name>
<keyword evidence="7 10" id="KW-0472">Membrane</keyword>
<keyword evidence="2" id="KW-1003">Cell membrane</keyword>
<evidence type="ECO:0000256" key="7">
    <source>
        <dbReference type="ARBA" id="ARBA00023136"/>
    </source>
</evidence>
<dbReference type="GO" id="GO:0005886">
    <property type="term" value="C:plasma membrane"/>
    <property type="evidence" value="ECO:0007669"/>
    <property type="project" value="UniProtKB-SubCell"/>
</dbReference>
<evidence type="ECO:0000256" key="9">
    <source>
        <dbReference type="SAM" id="MobiDB-lite"/>
    </source>
</evidence>
<comment type="subcellular location">
    <subcellularLocation>
        <location evidence="1">Cell membrane</location>
        <topology evidence="1">Multi-pass membrane protein</topology>
    </subcellularLocation>
</comment>
<feature type="transmembrane region" description="Helical" evidence="10">
    <location>
        <begin position="241"/>
        <end position="263"/>
    </location>
</feature>
<keyword evidence="13" id="KW-1185">Reference proteome</keyword>
<evidence type="ECO:0000256" key="5">
    <source>
        <dbReference type="ARBA" id="ARBA00022692"/>
    </source>
</evidence>
<evidence type="ECO:0000313" key="13">
    <source>
        <dbReference type="Proteomes" id="UP000030647"/>
    </source>
</evidence>
<feature type="region of interest" description="Disordered" evidence="9">
    <location>
        <begin position="323"/>
        <end position="342"/>
    </location>
</feature>
<dbReference type="Pfam" id="PF00535">
    <property type="entry name" value="Glycos_transf_2"/>
    <property type="match status" value="1"/>
</dbReference>
<dbReference type="STRING" id="1231336.L248_0068"/>
<evidence type="ECO:0000256" key="2">
    <source>
        <dbReference type="ARBA" id="ARBA00022475"/>
    </source>
</evidence>
<dbReference type="InterPro" id="IPR050256">
    <property type="entry name" value="Glycosyltransferase_2"/>
</dbReference>
<dbReference type="InterPro" id="IPR001173">
    <property type="entry name" value="Glyco_trans_2-like"/>
</dbReference>
<evidence type="ECO:0000256" key="8">
    <source>
        <dbReference type="ARBA" id="ARBA00038152"/>
    </source>
</evidence>
<feature type="transmembrane region" description="Helical" evidence="10">
    <location>
        <begin position="275"/>
        <end position="298"/>
    </location>
</feature>
<dbReference type="GO" id="GO:0016757">
    <property type="term" value="F:glycosyltransferase activity"/>
    <property type="evidence" value="ECO:0007669"/>
    <property type="project" value="UniProtKB-KW"/>
</dbReference>
<organism evidence="12 13">
    <name type="scientific">Schleiferilactobacillus shenzhenensis LY-73</name>
    <dbReference type="NCBI Taxonomy" id="1231336"/>
    <lineage>
        <taxon>Bacteria</taxon>
        <taxon>Bacillati</taxon>
        <taxon>Bacillota</taxon>
        <taxon>Bacilli</taxon>
        <taxon>Lactobacillales</taxon>
        <taxon>Lactobacillaceae</taxon>
        <taxon>Schleiferilactobacillus</taxon>
    </lineage>
</organism>
<comment type="similarity">
    <text evidence="8">Belongs to the glycosyltransferase 2 family. GtrB subfamily.</text>
</comment>
<dbReference type="EMBL" id="KI271582">
    <property type="protein sequence ID" value="ERL66389.1"/>
    <property type="molecule type" value="Genomic_DNA"/>
</dbReference>
<reference evidence="13" key="1">
    <citation type="journal article" date="2013" name="Genome Announc.">
        <title>Whole-Genome Sequencing of Lactobacillus shenzhenensis Strain LY-73T.</title>
        <authorList>
            <person name="Lin Z."/>
            <person name="Liu Z."/>
            <person name="Yang R."/>
            <person name="Zou Y."/>
            <person name="Wan D."/>
            <person name="Chen J."/>
            <person name="Guo M."/>
            <person name="Zhao J."/>
            <person name="Fang C."/>
            <person name="Yang R."/>
            <person name="Liu F."/>
        </authorList>
    </citation>
    <scope>NUCLEOTIDE SEQUENCE [LARGE SCALE GENOMIC DNA]</scope>
    <source>
        <strain evidence="13">LY-73</strain>
    </source>
</reference>
<evidence type="ECO:0000256" key="6">
    <source>
        <dbReference type="ARBA" id="ARBA00022989"/>
    </source>
</evidence>
<keyword evidence="4" id="KW-0808">Transferase</keyword>
<evidence type="ECO:0000256" key="3">
    <source>
        <dbReference type="ARBA" id="ARBA00022676"/>
    </source>
</evidence>
<keyword evidence="3" id="KW-0328">Glycosyltransferase</keyword>
<gene>
    <name evidence="12" type="primary">ykcC</name>
    <name evidence="12" type="ORF">L248_0068</name>
</gene>
<dbReference type="eggNOG" id="COG0463">
    <property type="taxonomic scope" value="Bacteria"/>
</dbReference>
<dbReference type="Gene3D" id="3.90.550.10">
    <property type="entry name" value="Spore Coat Polysaccharide Biosynthesis Protein SpsA, Chain A"/>
    <property type="match status" value="1"/>
</dbReference>
<evidence type="ECO:0000313" key="12">
    <source>
        <dbReference type="EMBL" id="ERL66389.1"/>
    </source>
</evidence>
<sequence length="342" mass="38290">MRQKGVFIMAHEVFKKTPLISIVLPVFNEEAGIEETIDVLLHYVAARQERYELIFVDDGSRDNSVKIIREAMRRAPQIKLVEFSRNFGHQLAITAGVRYASGDAVVVMDADLQDPPSVIPAMIAKWQAGYAVVYGKRRHRDGESWFKKASAAAFYRILHSITNVNMPVDTGDFRLMDRQVVDVLDQMNEPDPFVRGMVSWIGFKQTGVLYDRKERYAGTSKYPLRKMLGLAMNGITSFSRLPLILGYWAAGVLGVSSILVLLGNLLRGTLTAETWVIITVALTGALILLALGAMGTYVGRMFTASRERPLYIVAKTEGFQQAQVHTHPQTQKEDSNLVQLRN</sequence>
<evidence type="ECO:0000256" key="4">
    <source>
        <dbReference type="ARBA" id="ARBA00022679"/>
    </source>
</evidence>
<accession>U4TQC0</accession>
<dbReference type="SUPFAM" id="SSF53448">
    <property type="entry name" value="Nucleotide-diphospho-sugar transferases"/>
    <property type="match status" value="1"/>
</dbReference>
<proteinExistence type="inferred from homology"/>
<dbReference type="CDD" id="cd04187">
    <property type="entry name" value="DPM1_like_bac"/>
    <property type="match status" value="1"/>
</dbReference>
<dbReference type="FunFam" id="3.90.550.10:FF:000079">
    <property type="entry name" value="Probable glycosyl transferase"/>
    <property type="match status" value="1"/>
</dbReference>
<dbReference type="InterPro" id="IPR029044">
    <property type="entry name" value="Nucleotide-diphossugar_trans"/>
</dbReference>
<dbReference type="PANTHER" id="PTHR48090:SF1">
    <property type="entry name" value="PROPHAGE BACTOPRENOL GLUCOSYL TRANSFERASE HOMOLOG"/>
    <property type="match status" value="1"/>
</dbReference>
<dbReference type="PANTHER" id="PTHR48090">
    <property type="entry name" value="UNDECAPRENYL-PHOSPHATE 4-DEOXY-4-FORMAMIDO-L-ARABINOSE TRANSFERASE-RELATED"/>
    <property type="match status" value="1"/>
</dbReference>
<keyword evidence="6 10" id="KW-1133">Transmembrane helix</keyword>
<keyword evidence="5 10" id="KW-0812">Transmembrane</keyword>
<protein>
    <submittedName>
        <fullName evidence="12">YkcC</fullName>
    </submittedName>
</protein>
<evidence type="ECO:0000259" key="11">
    <source>
        <dbReference type="Pfam" id="PF00535"/>
    </source>
</evidence>
<evidence type="ECO:0000256" key="10">
    <source>
        <dbReference type="SAM" id="Phobius"/>
    </source>
</evidence>
<dbReference type="AlphaFoldDB" id="U4TQC0"/>
<feature type="domain" description="Glycosyltransferase 2-like" evidence="11">
    <location>
        <begin position="21"/>
        <end position="182"/>
    </location>
</feature>